<dbReference type="InterPro" id="IPR040521">
    <property type="entry name" value="KDZ"/>
</dbReference>
<keyword evidence="5" id="KW-1185">Reference proteome</keyword>
<evidence type="ECO:0000259" key="3">
    <source>
        <dbReference type="Pfam" id="PF18803"/>
    </source>
</evidence>
<keyword evidence="2" id="KW-0812">Transmembrane</keyword>
<evidence type="ECO:0000256" key="1">
    <source>
        <dbReference type="SAM" id="MobiDB-lite"/>
    </source>
</evidence>
<keyword evidence="2" id="KW-1133">Transmembrane helix</keyword>
<evidence type="ECO:0000256" key="2">
    <source>
        <dbReference type="SAM" id="Phobius"/>
    </source>
</evidence>
<reference evidence="4" key="1">
    <citation type="submission" date="2020-11" db="EMBL/GenBank/DDBJ databases">
        <authorList>
            <consortium name="DOE Joint Genome Institute"/>
            <person name="Ahrendt S."/>
            <person name="Riley R."/>
            <person name="Andreopoulos W."/>
            <person name="LaButti K."/>
            <person name="Pangilinan J."/>
            <person name="Ruiz-duenas F.J."/>
            <person name="Barrasa J.M."/>
            <person name="Sanchez-Garcia M."/>
            <person name="Camarero S."/>
            <person name="Miyauchi S."/>
            <person name="Serrano A."/>
            <person name="Linde D."/>
            <person name="Babiker R."/>
            <person name="Drula E."/>
            <person name="Ayuso-Fernandez I."/>
            <person name="Pacheco R."/>
            <person name="Padilla G."/>
            <person name="Ferreira P."/>
            <person name="Barriuso J."/>
            <person name="Kellner H."/>
            <person name="Castanera R."/>
            <person name="Alfaro M."/>
            <person name="Ramirez L."/>
            <person name="Pisabarro A.G."/>
            <person name="Kuo A."/>
            <person name="Tritt A."/>
            <person name="Lipzen A."/>
            <person name="He G."/>
            <person name="Yan M."/>
            <person name="Ng V."/>
            <person name="Cullen D."/>
            <person name="Martin F."/>
            <person name="Rosso M.-N."/>
            <person name="Henrissat B."/>
            <person name="Hibbett D."/>
            <person name="Martinez A.T."/>
            <person name="Grigoriev I.V."/>
        </authorList>
    </citation>
    <scope>NUCLEOTIDE SEQUENCE</scope>
    <source>
        <strain evidence="4">AH 44721</strain>
    </source>
</reference>
<dbReference type="EMBL" id="JADNYJ010000006">
    <property type="protein sequence ID" value="KAF8910492.1"/>
    <property type="molecule type" value="Genomic_DNA"/>
</dbReference>
<proteinExistence type="predicted"/>
<comment type="caution">
    <text evidence="4">The sequence shown here is derived from an EMBL/GenBank/DDBJ whole genome shotgun (WGS) entry which is preliminary data.</text>
</comment>
<protein>
    <recommendedName>
        <fullName evidence="3">CxC2-like cysteine cluster KDZ transposase-associated domain-containing protein</fullName>
    </recommendedName>
</protein>
<organism evidence="4 5">
    <name type="scientific">Gymnopilus junonius</name>
    <name type="common">Spectacular rustgill mushroom</name>
    <name type="synonym">Gymnopilus spectabilis subsp. junonius</name>
    <dbReference type="NCBI Taxonomy" id="109634"/>
    <lineage>
        <taxon>Eukaryota</taxon>
        <taxon>Fungi</taxon>
        <taxon>Dikarya</taxon>
        <taxon>Basidiomycota</taxon>
        <taxon>Agaricomycotina</taxon>
        <taxon>Agaricomycetes</taxon>
        <taxon>Agaricomycetidae</taxon>
        <taxon>Agaricales</taxon>
        <taxon>Agaricineae</taxon>
        <taxon>Hymenogastraceae</taxon>
        <taxon>Gymnopilus</taxon>
    </lineage>
</organism>
<dbReference type="OrthoDB" id="3257338at2759"/>
<evidence type="ECO:0000313" key="5">
    <source>
        <dbReference type="Proteomes" id="UP000724874"/>
    </source>
</evidence>
<name>A0A9P5NXV8_GYMJU</name>
<feature type="transmembrane region" description="Helical" evidence="2">
    <location>
        <begin position="226"/>
        <end position="245"/>
    </location>
</feature>
<accession>A0A9P5NXV8</accession>
<evidence type="ECO:0000313" key="4">
    <source>
        <dbReference type="EMBL" id="KAF8910492.1"/>
    </source>
</evidence>
<keyword evidence="2" id="KW-0472">Membrane</keyword>
<dbReference type="Proteomes" id="UP000724874">
    <property type="component" value="Unassembled WGS sequence"/>
</dbReference>
<dbReference type="Pfam" id="PF18758">
    <property type="entry name" value="KDZ"/>
    <property type="match status" value="2"/>
</dbReference>
<feature type="region of interest" description="Disordered" evidence="1">
    <location>
        <begin position="580"/>
        <end position="606"/>
    </location>
</feature>
<dbReference type="Pfam" id="PF18803">
    <property type="entry name" value="CxC2"/>
    <property type="match status" value="1"/>
</dbReference>
<dbReference type="InterPro" id="IPR041457">
    <property type="entry name" value="CxC2_KDZ-assoc"/>
</dbReference>
<feature type="domain" description="CxC2-like cysteine cluster KDZ transposase-associated" evidence="3">
    <location>
        <begin position="2"/>
        <end position="97"/>
    </location>
</feature>
<gene>
    <name evidence="4" type="ORF">CPB84DRAFT_1743352</name>
</gene>
<dbReference type="AlphaFoldDB" id="A0A9P5NXV8"/>
<sequence length="737" mass="83475">MSLGHRIHLGHPAGEKCPAPSSAYGGKFTVLDLNGVHSLDVSFCDFASVWMVSSNSQVSSNSGHIPASSFYQILSFESKATVFEFHKTLSRLTDNTGTRIPKGGLGVQPPLNVEAKQLWTSSARSSRFLYGLFIGLDANFHLKRKIVSSHAADPGLSQGWAYFVQEDEFKNFLHKYGKLIVQERARHGGYAASGVATCDCTRHDMKRPNGVCDIQKGNGRYLNMDFIFLLSLLIHITVLYITVSYDIACQWSIYFWDRMKIYPEFLQLLPALTDGEGVERGWDCINPIATSTCEMGPGSRRDTLDAHFGDWNWQKTCSMSTFLLRQIKEAILELEEKLRIHEEFTHNLSEEDVAEWMMMVEAWENDHSKPNPFEVTLKALSQATVRRQLAEEEAKALNEKTAFTMHEEVSASQLITMGLELENQQHWLRVDADLLGIHAMDDQKTKLMLVRTLLNAKLKPGSRFSTYIPLLLPSSIPGDIPCDYRLKHIEWRLRYAQCGDSLNDLRDALCLRSFILIDKSRFQRGQRQNTRSQGIVERIQAKVAAAVKRYRTARKALEVLAPITQQIGWELRLPELKDEDVRPLTQEKSTKAKGKGKTGGSSKSEGRQTISWIWTRMGGEVDFNEKEHLHERSSGVRVEHIETVGGGGRVAYAREQSAQFRTMRRHCEEAWRDVDKYIQQSGQEVQLASVEIERDEEGEEEEMRITKDVMKIIDQYDLLGNGGAHEVGGGIERSEGQ</sequence>